<name>A0A0F9FC28_9ZZZZ</name>
<dbReference type="Gene3D" id="3.40.50.10330">
    <property type="entry name" value="Probable inorganic polyphosphate/atp-NAD kinase, domain 1"/>
    <property type="match status" value="1"/>
</dbReference>
<proteinExistence type="predicted"/>
<dbReference type="Pfam" id="PF00781">
    <property type="entry name" value="DAGK_cat"/>
    <property type="match status" value="1"/>
</dbReference>
<dbReference type="PANTHER" id="PTHR12358:SF54">
    <property type="entry name" value="SPHINGOSINE KINASE RELATED PROTEIN"/>
    <property type="match status" value="1"/>
</dbReference>
<evidence type="ECO:0000313" key="2">
    <source>
        <dbReference type="EMBL" id="KKL76016.1"/>
    </source>
</evidence>
<dbReference type="EMBL" id="LAZR01024184">
    <property type="protein sequence ID" value="KKL76016.1"/>
    <property type="molecule type" value="Genomic_DNA"/>
</dbReference>
<dbReference type="InterPro" id="IPR001206">
    <property type="entry name" value="Diacylglycerol_kinase_cat_dom"/>
</dbReference>
<dbReference type="SUPFAM" id="SSF111331">
    <property type="entry name" value="NAD kinase/diacylglycerol kinase-like"/>
    <property type="match status" value="1"/>
</dbReference>
<dbReference type="InterPro" id="IPR017438">
    <property type="entry name" value="ATP-NAD_kinase_N"/>
</dbReference>
<dbReference type="AlphaFoldDB" id="A0A0F9FC28"/>
<reference evidence="2" key="1">
    <citation type="journal article" date="2015" name="Nature">
        <title>Complex archaea that bridge the gap between prokaryotes and eukaryotes.</title>
        <authorList>
            <person name="Spang A."/>
            <person name="Saw J.H."/>
            <person name="Jorgensen S.L."/>
            <person name="Zaremba-Niedzwiedzka K."/>
            <person name="Martijn J."/>
            <person name="Lind A.E."/>
            <person name="van Eijk R."/>
            <person name="Schleper C."/>
            <person name="Guy L."/>
            <person name="Ettema T.J."/>
        </authorList>
    </citation>
    <scope>NUCLEOTIDE SEQUENCE</scope>
</reference>
<organism evidence="2">
    <name type="scientific">marine sediment metagenome</name>
    <dbReference type="NCBI Taxonomy" id="412755"/>
    <lineage>
        <taxon>unclassified sequences</taxon>
        <taxon>metagenomes</taxon>
        <taxon>ecological metagenomes</taxon>
    </lineage>
</organism>
<protein>
    <recommendedName>
        <fullName evidence="1">DAGKc domain-containing protein</fullName>
    </recommendedName>
</protein>
<gene>
    <name evidence="2" type="ORF">LCGC14_2049120</name>
</gene>
<evidence type="ECO:0000259" key="1">
    <source>
        <dbReference type="PROSITE" id="PS50146"/>
    </source>
</evidence>
<dbReference type="InterPro" id="IPR050187">
    <property type="entry name" value="Lipid_Phosphate_FormReg"/>
</dbReference>
<comment type="caution">
    <text evidence="2">The sequence shown here is derived from an EMBL/GenBank/DDBJ whole genome shotgun (WGS) entry which is preliminary data.</text>
</comment>
<dbReference type="SMART" id="SM00046">
    <property type="entry name" value="DAGKc"/>
    <property type="match status" value="1"/>
</dbReference>
<dbReference type="PANTHER" id="PTHR12358">
    <property type="entry name" value="SPHINGOSINE KINASE"/>
    <property type="match status" value="1"/>
</dbReference>
<dbReference type="GO" id="GO:0016301">
    <property type="term" value="F:kinase activity"/>
    <property type="evidence" value="ECO:0007669"/>
    <property type="project" value="InterPro"/>
</dbReference>
<dbReference type="PROSITE" id="PS50146">
    <property type="entry name" value="DAGK"/>
    <property type="match status" value="1"/>
</dbReference>
<dbReference type="Gene3D" id="2.60.200.40">
    <property type="match status" value="1"/>
</dbReference>
<dbReference type="InterPro" id="IPR016064">
    <property type="entry name" value="NAD/diacylglycerol_kinase_sf"/>
</dbReference>
<sequence length="305" mass="33088">MSPKRAIVILNHGSGRQDGEQAEATIRNAFARHGVTAKFIYIDKHNDPTDAAREALSSGDGLIAVAGGDGTISGVSSAMVGQDRPLGIIPQGTFNYFARSMGIPEDLEKAVDLIATGQSRPIHVATINGETFLNNASIGAYPAILKTREGIYRRWGRSRIAAYWSVIKALIGFRTTLKLTIAVDGIQRTLHTPLVFAVNNAFQLDQMGLDGQDCIARGDMVLLVAPDTYRFGLLRHAVALAIGTAKPHTDYEMLCGSEIEIHMKQRKRYVARDGEVAVMAGPYRLARATSPIQIFVPDSAKESVR</sequence>
<accession>A0A0F9FC28</accession>
<feature type="domain" description="DAGKc" evidence="1">
    <location>
        <begin position="1"/>
        <end position="131"/>
    </location>
</feature>